<evidence type="ECO:0000256" key="1">
    <source>
        <dbReference type="SAM" id="MobiDB-lite"/>
    </source>
</evidence>
<feature type="compositionally biased region" description="Polar residues" evidence="1">
    <location>
        <begin position="165"/>
        <end position="197"/>
    </location>
</feature>
<organism evidence="2 3">
    <name type="scientific">Papaver atlanticum</name>
    <dbReference type="NCBI Taxonomy" id="357466"/>
    <lineage>
        <taxon>Eukaryota</taxon>
        <taxon>Viridiplantae</taxon>
        <taxon>Streptophyta</taxon>
        <taxon>Embryophyta</taxon>
        <taxon>Tracheophyta</taxon>
        <taxon>Spermatophyta</taxon>
        <taxon>Magnoliopsida</taxon>
        <taxon>Ranunculales</taxon>
        <taxon>Papaveraceae</taxon>
        <taxon>Papaveroideae</taxon>
        <taxon>Papaver</taxon>
    </lineage>
</organism>
<evidence type="ECO:0000313" key="2">
    <source>
        <dbReference type="EMBL" id="KAI3832552.1"/>
    </source>
</evidence>
<accession>A0AAD4RU62</accession>
<comment type="caution">
    <text evidence="2">The sequence shown here is derived from an EMBL/GenBank/DDBJ whole genome shotgun (WGS) entry which is preliminary data.</text>
</comment>
<evidence type="ECO:0000313" key="3">
    <source>
        <dbReference type="Proteomes" id="UP001202328"/>
    </source>
</evidence>
<protein>
    <submittedName>
        <fullName evidence="2">Uncharacterized protein</fullName>
    </submittedName>
</protein>
<name>A0AAD4RU62_9MAGN</name>
<dbReference type="EMBL" id="JAJJMB010017986">
    <property type="protein sequence ID" value="KAI3832552.1"/>
    <property type="molecule type" value="Genomic_DNA"/>
</dbReference>
<feature type="region of interest" description="Disordered" evidence="1">
    <location>
        <begin position="218"/>
        <end position="240"/>
    </location>
</feature>
<feature type="compositionally biased region" description="Polar residues" evidence="1">
    <location>
        <begin position="221"/>
        <end position="231"/>
    </location>
</feature>
<feature type="region of interest" description="Disordered" evidence="1">
    <location>
        <begin position="84"/>
        <end position="108"/>
    </location>
</feature>
<reference evidence="2" key="1">
    <citation type="submission" date="2022-04" db="EMBL/GenBank/DDBJ databases">
        <title>A functionally conserved STORR gene fusion in Papaver species that diverged 16.8 million years ago.</title>
        <authorList>
            <person name="Catania T."/>
        </authorList>
    </citation>
    <scope>NUCLEOTIDE SEQUENCE</scope>
    <source>
        <strain evidence="2">S-188037</strain>
    </source>
</reference>
<gene>
    <name evidence="2" type="ORF">MKW98_002098</name>
</gene>
<keyword evidence="3" id="KW-1185">Reference proteome</keyword>
<feature type="region of interest" description="Disordered" evidence="1">
    <location>
        <begin position="286"/>
        <end position="318"/>
    </location>
</feature>
<dbReference type="AlphaFoldDB" id="A0AAD4RU62"/>
<feature type="compositionally biased region" description="Low complexity" evidence="1">
    <location>
        <begin position="301"/>
        <end position="318"/>
    </location>
</feature>
<feature type="region of interest" description="Disordered" evidence="1">
    <location>
        <begin position="165"/>
        <end position="200"/>
    </location>
</feature>
<dbReference type="Proteomes" id="UP001202328">
    <property type="component" value="Unassembled WGS sequence"/>
</dbReference>
<proteinExistence type="predicted"/>
<sequence length="318" mass="35787">MSIRLRINLSQPLIFGTYAPNEFNDVNWIAFQFLDLPRLLCSFCKRLGHLAEDCIELFIVTHPGMHIPQPLQLAQLEYMSDPDDNYTEEERYNVDQDEPDPDWSDWSLEVFPPTLRPSPISSDQYQSGLSFSEGEQSYEGYNQSGFNSYISLDSERTQSDEFNSWHSANSLSSNGYEAENQTSQGSLQVEDQASPLSHLSPRIPANFITSDIDPDFEMVSDSESSACNNLSGPGHKRLNPEQQNYLHISGIGSSSATHNSRRISGEDLDQWRSQYKPSKRIKCASSSLPCTSKEGNFKPDSSNSNNYISSSNSSNNYQ</sequence>